<reference evidence="2" key="1">
    <citation type="journal article" date="2006" name="PLoS Biol.">
        <title>Macronuclear genome sequence of the ciliate Tetrahymena thermophila, a model eukaryote.</title>
        <authorList>
            <person name="Eisen J.A."/>
            <person name="Coyne R.S."/>
            <person name="Wu M."/>
            <person name="Wu D."/>
            <person name="Thiagarajan M."/>
            <person name="Wortman J.R."/>
            <person name="Badger J.H."/>
            <person name="Ren Q."/>
            <person name="Amedeo P."/>
            <person name="Jones K.M."/>
            <person name="Tallon L.J."/>
            <person name="Delcher A.L."/>
            <person name="Salzberg S.L."/>
            <person name="Silva J.C."/>
            <person name="Haas B.J."/>
            <person name="Majoros W.H."/>
            <person name="Farzad M."/>
            <person name="Carlton J.M."/>
            <person name="Smith R.K. Jr."/>
            <person name="Garg J."/>
            <person name="Pearlman R.E."/>
            <person name="Karrer K.M."/>
            <person name="Sun L."/>
            <person name="Manning G."/>
            <person name="Elde N.C."/>
            <person name="Turkewitz A.P."/>
            <person name="Asai D.J."/>
            <person name="Wilkes D.E."/>
            <person name="Wang Y."/>
            <person name="Cai H."/>
            <person name="Collins K."/>
            <person name="Stewart B.A."/>
            <person name="Lee S.R."/>
            <person name="Wilamowska K."/>
            <person name="Weinberg Z."/>
            <person name="Ruzzo W.L."/>
            <person name="Wloga D."/>
            <person name="Gaertig J."/>
            <person name="Frankel J."/>
            <person name="Tsao C.-C."/>
            <person name="Gorovsky M.A."/>
            <person name="Keeling P.J."/>
            <person name="Waller R.F."/>
            <person name="Patron N.J."/>
            <person name="Cherry J.M."/>
            <person name="Stover N.A."/>
            <person name="Krieger C.J."/>
            <person name="del Toro C."/>
            <person name="Ryder H.F."/>
            <person name="Williamson S.C."/>
            <person name="Barbeau R.A."/>
            <person name="Hamilton E.P."/>
            <person name="Orias E."/>
        </authorList>
    </citation>
    <scope>NUCLEOTIDE SEQUENCE [LARGE SCALE GENOMIC DNA]</scope>
    <source>
        <strain evidence="2">SB210</strain>
    </source>
</reference>
<proteinExistence type="predicted"/>
<evidence type="ECO:0000313" key="1">
    <source>
        <dbReference type="EMBL" id="EWS71640.1"/>
    </source>
</evidence>
<dbReference type="KEGG" id="tet:TTHERM_001300741"/>
<dbReference type="RefSeq" id="XP_012655826.1">
    <property type="nucleotide sequence ID" value="XM_012800372.1"/>
</dbReference>
<gene>
    <name evidence="1" type="ORF">TTHERM_001300741</name>
</gene>
<dbReference type="EMBL" id="GG662422">
    <property type="protein sequence ID" value="EWS71640.1"/>
    <property type="molecule type" value="Genomic_DNA"/>
</dbReference>
<protein>
    <submittedName>
        <fullName evidence="1">Uncharacterized protein</fullName>
    </submittedName>
</protein>
<dbReference type="InParanoid" id="W7WXS7"/>
<dbReference type="Proteomes" id="UP000009168">
    <property type="component" value="Unassembled WGS sequence"/>
</dbReference>
<dbReference type="AlphaFoldDB" id="W7WXS7"/>
<keyword evidence="2" id="KW-1185">Reference proteome</keyword>
<sequence>MKFERCVEDTTEIATAALAVSEILLDELTEGQQVPLENDVVPAAELIQLFSTTIACLLPFAYQMDEENNIISSYNTFEFYPQNIFYEVFSITQILGKLVLSIAKIETLSSKIPILSKLEIQHDVFDLFDTDN</sequence>
<organism evidence="1 2">
    <name type="scientific">Tetrahymena thermophila (strain SB210)</name>
    <dbReference type="NCBI Taxonomy" id="312017"/>
    <lineage>
        <taxon>Eukaryota</taxon>
        <taxon>Sar</taxon>
        <taxon>Alveolata</taxon>
        <taxon>Ciliophora</taxon>
        <taxon>Intramacronucleata</taxon>
        <taxon>Oligohymenophorea</taxon>
        <taxon>Hymenostomatida</taxon>
        <taxon>Tetrahymenina</taxon>
        <taxon>Tetrahymenidae</taxon>
        <taxon>Tetrahymena</taxon>
    </lineage>
</organism>
<evidence type="ECO:0000313" key="2">
    <source>
        <dbReference type="Proteomes" id="UP000009168"/>
    </source>
</evidence>
<name>W7WXS7_TETTS</name>
<accession>W7WXS7</accession>
<dbReference type="GeneID" id="24442118"/>